<dbReference type="Pfam" id="PF12800">
    <property type="entry name" value="Fer4_4"/>
    <property type="match status" value="1"/>
</dbReference>
<keyword evidence="7" id="KW-0249">Electron transport</keyword>
<proteinExistence type="predicted"/>
<dbReference type="GO" id="GO:0046872">
    <property type="term" value="F:metal ion binding"/>
    <property type="evidence" value="ECO:0007669"/>
    <property type="project" value="UniProtKB-KW"/>
</dbReference>
<dbReference type="AlphaFoldDB" id="A0AA37TPF9"/>
<evidence type="ECO:0000313" key="11">
    <source>
        <dbReference type="EMBL" id="GLS82276.1"/>
    </source>
</evidence>
<keyword evidence="3" id="KW-0813">Transport</keyword>
<feature type="domain" description="4Fe-4S ferredoxin-type" evidence="10">
    <location>
        <begin position="62"/>
        <end position="92"/>
    </location>
</feature>
<evidence type="ECO:0000256" key="6">
    <source>
        <dbReference type="ARBA" id="ARBA00022737"/>
    </source>
</evidence>
<dbReference type="GO" id="GO:0051539">
    <property type="term" value="F:4 iron, 4 sulfur cluster binding"/>
    <property type="evidence" value="ECO:0007669"/>
    <property type="project" value="UniProtKB-KW"/>
</dbReference>
<comment type="cofactor">
    <cofactor evidence="1">
        <name>[4Fe-4S] cluster</name>
        <dbReference type="ChEBI" id="CHEBI:49883"/>
    </cofactor>
</comment>
<keyword evidence="12" id="KW-1185">Reference proteome</keyword>
<dbReference type="PROSITE" id="PS00198">
    <property type="entry name" value="4FE4S_FER_1"/>
    <property type="match status" value="1"/>
</dbReference>
<evidence type="ECO:0000256" key="7">
    <source>
        <dbReference type="ARBA" id="ARBA00022982"/>
    </source>
</evidence>
<dbReference type="PANTHER" id="PTHR43177">
    <property type="entry name" value="PROTEIN NRFC"/>
    <property type="match status" value="1"/>
</dbReference>
<comment type="function">
    <text evidence="2">Electron transfer subunit of the terminal reductase during anaerobic growth on various sulfoxide and N-oxide compounds.</text>
</comment>
<comment type="caution">
    <text evidence="11">The sequence shown here is derived from an EMBL/GenBank/DDBJ whole genome shotgun (WGS) entry which is preliminary data.</text>
</comment>
<dbReference type="CDD" id="cd16371">
    <property type="entry name" value="DMSOR_beta_like"/>
    <property type="match status" value="1"/>
</dbReference>
<dbReference type="RefSeq" id="WP_095497829.1">
    <property type="nucleotide sequence ID" value="NZ_BSPO01000001.1"/>
</dbReference>
<keyword evidence="8" id="KW-0408">Iron</keyword>
<dbReference type="PANTHER" id="PTHR43177:SF5">
    <property type="entry name" value="ANAEROBIC DIMETHYL SULFOXIDE REDUCTASE CHAIN B-RELATED"/>
    <property type="match status" value="1"/>
</dbReference>
<dbReference type="Pfam" id="PF13247">
    <property type="entry name" value="Fer4_11"/>
    <property type="match status" value="1"/>
</dbReference>
<evidence type="ECO:0000256" key="1">
    <source>
        <dbReference type="ARBA" id="ARBA00001966"/>
    </source>
</evidence>
<accession>A0AA37TPF9</accession>
<dbReference type="Gene3D" id="3.30.70.20">
    <property type="match status" value="2"/>
</dbReference>
<evidence type="ECO:0000313" key="12">
    <source>
        <dbReference type="Proteomes" id="UP001157439"/>
    </source>
</evidence>
<sequence length="205" mass="22086">MSDKIQYGFFVDTSVCSGCKTCHVTCKDKNDTDLGQKWRRVYEYGGGSYTGDADTGFDNSVYAYYVSIGCNHCDKPVCEAVCPVGAMAKRESDGLVLVDQTKCIGCKQCAMACPYDAPQFDTARGVMGKCDGCQDRLAEGKNPSCIDSCPLRALEFGPIDELRAKHGTNADIPGLPESSRTNPNLIIKVNPNAQAGAMVLNKPEV</sequence>
<reference evidence="11 12" key="1">
    <citation type="journal article" date="2014" name="Int. J. Syst. Evol. Microbiol.">
        <title>Complete genome sequence of Corynebacterium casei LMG S-19264T (=DSM 44701T), isolated from a smear-ripened cheese.</title>
        <authorList>
            <consortium name="US DOE Joint Genome Institute (JGI-PGF)"/>
            <person name="Walter F."/>
            <person name="Albersmeier A."/>
            <person name="Kalinowski J."/>
            <person name="Ruckert C."/>
        </authorList>
    </citation>
    <scope>NUCLEOTIDE SEQUENCE [LARGE SCALE GENOMIC DNA]</scope>
    <source>
        <strain evidence="11 12">NBRC 112785</strain>
    </source>
</reference>
<dbReference type="PROSITE" id="PS51379">
    <property type="entry name" value="4FE4S_FER_2"/>
    <property type="match status" value="3"/>
</dbReference>
<feature type="domain" description="4Fe-4S ferredoxin-type" evidence="10">
    <location>
        <begin position="7"/>
        <end position="37"/>
    </location>
</feature>
<dbReference type="InterPro" id="IPR014297">
    <property type="entry name" value="DMSO_DmsB"/>
</dbReference>
<evidence type="ECO:0000256" key="4">
    <source>
        <dbReference type="ARBA" id="ARBA00022485"/>
    </source>
</evidence>
<evidence type="ECO:0000256" key="5">
    <source>
        <dbReference type="ARBA" id="ARBA00022723"/>
    </source>
</evidence>
<name>A0AA37TPF9_9GAMM</name>
<evidence type="ECO:0000256" key="8">
    <source>
        <dbReference type="ARBA" id="ARBA00023004"/>
    </source>
</evidence>
<dbReference type="NCBIfam" id="TIGR02951">
    <property type="entry name" value="DMSO_dmsB"/>
    <property type="match status" value="1"/>
</dbReference>
<dbReference type="Proteomes" id="UP001157439">
    <property type="component" value="Unassembled WGS sequence"/>
</dbReference>
<feature type="domain" description="4Fe-4S ferredoxin-type" evidence="10">
    <location>
        <begin position="94"/>
        <end position="123"/>
    </location>
</feature>
<evidence type="ECO:0000256" key="9">
    <source>
        <dbReference type="ARBA" id="ARBA00023014"/>
    </source>
</evidence>
<dbReference type="InterPro" id="IPR017896">
    <property type="entry name" value="4Fe4S_Fe-S-bd"/>
</dbReference>
<keyword evidence="9" id="KW-0411">Iron-sulfur</keyword>
<dbReference type="InterPro" id="IPR017900">
    <property type="entry name" value="4Fe4S_Fe_S_CS"/>
</dbReference>
<evidence type="ECO:0000259" key="10">
    <source>
        <dbReference type="PROSITE" id="PS51379"/>
    </source>
</evidence>
<keyword evidence="4" id="KW-0004">4Fe-4S</keyword>
<keyword evidence="6" id="KW-0677">Repeat</keyword>
<organism evidence="11 12">
    <name type="scientific">Paraferrimonas haliotis</name>
    <dbReference type="NCBI Taxonomy" id="2013866"/>
    <lineage>
        <taxon>Bacteria</taxon>
        <taxon>Pseudomonadati</taxon>
        <taxon>Pseudomonadota</taxon>
        <taxon>Gammaproteobacteria</taxon>
        <taxon>Alteromonadales</taxon>
        <taxon>Ferrimonadaceae</taxon>
        <taxon>Paraferrimonas</taxon>
    </lineage>
</organism>
<gene>
    <name evidence="11" type="ORF">GCM10007894_02530</name>
</gene>
<evidence type="ECO:0000256" key="2">
    <source>
        <dbReference type="ARBA" id="ARBA00003584"/>
    </source>
</evidence>
<keyword evidence="5" id="KW-0479">Metal-binding</keyword>
<protein>
    <submittedName>
        <fullName evidence="11">Dimethylsulfoxide reductase, chain B</fullName>
    </submittedName>
</protein>
<dbReference type="InterPro" id="IPR050954">
    <property type="entry name" value="ET_IronSulfur_Cluster-Binding"/>
</dbReference>
<dbReference type="EMBL" id="BSPO01000001">
    <property type="protein sequence ID" value="GLS82276.1"/>
    <property type="molecule type" value="Genomic_DNA"/>
</dbReference>
<dbReference type="SUPFAM" id="SSF54862">
    <property type="entry name" value="4Fe-4S ferredoxins"/>
    <property type="match status" value="1"/>
</dbReference>
<evidence type="ECO:0000256" key="3">
    <source>
        <dbReference type="ARBA" id="ARBA00022448"/>
    </source>
</evidence>